<proteinExistence type="inferred from homology"/>
<evidence type="ECO:0000259" key="5">
    <source>
        <dbReference type="PROSITE" id="PS50893"/>
    </source>
</evidence>
<keyword evidence="2" id="KW-0813">Transport</keyword>
<gene>
    <name evidence="6" type="ORF">NYR54_09015</name>
</gene>
<evidence type="ECO:0000313" key="7">
    <source>
        <dbReference type="Proteomes" id="UP001149009"/>
    </source>
</evidence>
<feature type="domain" description="ABC transporter" evidence="5">
    <location>
        <begin position="17"/>
        <end position="264"/>
    </location>
</feature>
<reference evidence="6" key="1">
    <citation type="submission" date="2022-08" db="EMBL/GenBank/DDBJ databases">
        <title>Chelativorans sichuanense sp. nov., a paraffin oil-degrading bacterium isolated from a mixture of oil-based drill cuttings and paddy soil.</title>
        <authorList>
            <person name="Yu J."/>
            <person name="Liu H."/>
            <person name="Chen Q."/>
        </authorList>
    </citation>
    <scope>NUCLEOTIDE SEQUENCE</scope>
    <source>
        <strain evidence="6">SCAU 2101</strain>
    </source>
</reference>
<dbReference type="InterPro" id="IPR017871">
    <property type="entry name" value="ABC_transporter-like_CS"/>
</dbReference>
<name>A0A9X2X8M2_9HYPH</name>
<keyword evidence="3" id="KW-0547">Nucleotide-binding</keyword>
<dbReference type="SMART" id="SM00382">
    <property type="entry name" value="AAA"/>
    <property type="match status" value="1"/>
</dbReference>
<evidence type="ECO:0000313" key="6">
    <source>
        <dbReference type="EMBL" id="MCT8990429.1"/>
    </source>
</evidence>
<dbReference type="InterPro" id="IPR027417">
    <property type="entry name" value="P-loop_NTPase"/>
</dbReference>
<comment type="caution">
    <text evidence="6">The sequence shown here is derived from an EMBL/GenBank/DDBJ whole genome shotgun (WGS) entry which is preliminary data.</text>
</comment>
<evidence type="ECO:0000256" key="3">
    <source>
        <dbReference type="ARBA" id="ARBA00022741"/>
    </source>
</evidence>
<dbReference type="AlphaFoldDB" id="A0A9X2X8M2"/>
<organism evidence="6 7">
    <name type="scientific">Chelativorans petroleitrophicus</name>
    <dbReference type="NCBI Taxonomy" id="2975484"/>
    <lineage>
        <taxon>Bacteria</taxon>
        <taxon>Pseudomonadati</taxon>
        <taxon>Pseudomonadota</taxon>
        <taxon>Alphaproteobacteria</taxon>
        <taxon>Hyphomicrobiales</taxon>
        <taxon>Phyllobacteriaceae</taxon>
        <taxon>Chelativorans</taxon>
    </lineage>
</organism>
<keyword evidence="4 6" id="KW-0067">ATP-binding</keyword>
<dbReference type="RefSeq" id="WP_261515305.1">
    <property type="nucleotide sequence ID" value="NZ_JAODNV010000009.1"/>
</dbReference>
<comment type="similarity">
    <text evidence="1">Belongs to the ABC transporter superfamily.</text>
</comment>
<dbReference type="EMBL" id="JAODNV010000009">
    <property type="protein sequence ID" value="MCT8990429.1"/>
    <property type="molecule type" value="Genomic_DNA"/>
</dbReference>
<dbReference type="PANTHER" id="PTHR43776">
    <property type="entry name" value="TRANSPORT ATP-BINDING PROTEIN"/>
    <property type="match status" value="1"/>
</dbReference>
<dbReference type="GO" id="GO:0055085">
    <property type="term" value="P:transmembrane transport"/>
    <property type="evidence" value="ECO:0007669"/>
    <property type="project" value="UniProtKB-ARBA"/>
</dbReference>
<keyword evidence="7" id="KW-1185">Reference proteome</keyword>
<dbReference type="PROSITE" id="PS50893">
    <property type="entry name" value="ABC_TRANSPORTER_2"/>
    <property type="match status" value="1"/>
</dbReference>
<evidence type="ECO:0000256" key="1">
    <source>
        <dbReference type="ARBA" id="ARBA00005417"/>
    </source>
</evidence>
<evidence type="ECO:0000256" key="2">
    <source>
        <dbReference type="ARBA" id="ARBA00022448"/>
    </source>
</evidence>
<dbReference type="PANTHER" id="PTHR43776:SF7">
    <property type="entry name" value="D,D-DIPEPTIDE TRANSPORT ATP-BINDING PROTEIN DDPF-RELATED"/>
    <property type="match status" value="1"/>
</dbReference>
<protein>
    <submittedName>
        <fullName evidence="6">ATP-binding cassette domain-containing protein</fullName>
    </submittedName>
</protein>
<sequence>MMRAQASAPPLLELRHLRVNFVEQSLFGRTLNEVSAVDDVSIEVRQGEIVALIGASGSGKTTTVRAALGLQPVTAGEIVFSGRPMTGMGPREWKDLRRRMQLIFQDPTEALNPRMTVEEIVMEGLLIHRLGENPSRRREMIEEALGFVGLTPPGHFLRRHPHTLSGGQRQRVAIAAALVLSPELLIADEPVSMLDPSIRAGILDLFARLRAERGMSTLMVTHDLPSAYHLADRVYVMNRGRIVEEGPTKQVFRSPSHDYTKALIRAASGQTLADGPVP</sequence>
<dbReference type="SUPFAM" id="SSF52540">
    <property type="entry name" value="P-loop containing nucleoside triphosphate hydrolases"/>
    <property type="match status" value="1"/>
</dbReference>
<dbReference type="GO" id="GO:0005524">
    <property type="term" value="F:ATP binding"/>
    <property type="evidence" value="ECO:0007669"/>
    <property type="project" value="UniProtKB-KW"/>
</dbReference>
<accession>A0A9X2X8M2</accession>
<dbReference type="InterPro" id="IPR003593">
    <property type="entry name" value="AAA+_ATPase"/>
</dbReference>
<dbReference type="GO" id="GO:0016887">
    <property type="term" value="F:ATP hydrolysis activity"/>
    <property type="evidence" value="ECO:0007669"/>
    <property type="project" value="InterPro"/>
</dbReference>
<dbReference type="InterPro" id="IPR050319">
    <property type="entry name" value="ABC_transp_ATP-bind"/>
</dbReference>
<dbReference type="PROSITE" id="PS00211">
    <property type="entry name" value="ABC_TRANSPORTER_1"/>
    <property type="match status" value="1"/>
</dbReference>
<dbReference type="Proteomes" id="UP001149009">
    <property type="component" value="Unassembled WGS sequence"/>
</dbReference>
<dbReference type="Gene3D" id="3.40.50.300">
    <property type="entry name" value="P-loop containing nucleotide triphosphate hydrolases"/>
    <property type="match status" value="1"/>
</dbReference>
<dbReference type="CDD" id="cd03257">
    <property type="entry name" value="ABC_NikE_OppD_transporters"/>
    <property type="match status" value="1"/>
</dbReference>
<dbReference type="InterPro" id="IPR003439">
    <property type="entry name" value="ABC_transporter-like_ATP-bd"/>
</dbReference>
<evidence type="ECO:0000256" key="4">
    <source>
        <dbReference type="ARBA" id="ARBA00022840"/>
    </source>
</evidence>
<dbReference type="Pfam" id="PF00005">
    <property type="entry name" value="ABC_tran"/>
    <property type="match status" value="1"/>
</dbReference>